<reference evidence="13" key="1">
    <citation type="journal article" date="2010" name="Nature">
        <title>The Amphimedon queenslandica genome and the evolution of animal complexity.</title>
        <authorList>
            <person name="Srivastava M."/>
            <person name="Simakov O."/>
            <person name="Chapman J."/>
            <person name="Fahey B."/>
            <person name="Gauthier M.E."/>
            <person name="Mitros T."/>
            <person name="Richards G.S."/>
            <person name="Conaco C."/>
            <person name="Dacre M."/>
            <person name="Hellsten U."/>
            <person name="Larroux C."/>
            <person name="Putnam N.H."/>
            <person name="Stanke M."/>
            <person name="Adamska M."/>
            <person name="Darling A."/>
            <person name="Degnan S.M."/>
            <person name="Oakley T.H."/>
            <person name="Plachetzki D.C."/>
            <person name="Zhai Y."/>
            <person name="Adamski M."/>
            <person name="Calcino A."/>
            <person name="Cummins S.F."/>
            <person name="Goodstein D.M."/>
            <person name="Harris C."/>
            <person name="Jackson D.J."/>
            <person name="Leys S.P."/>
            <person name="Shu S."/>
            <person name="Woodcroft B.J."/>
            <person name="Vervoort M."/>
            <person name="Kosik K.S."/>
            <person name="Manning G."/>
            <person name="Degnan B.M."/>
            <person name="Rokhsar D.S."/>
        </authorList>
    </citation>
    <scope>NUCLEOTIDE SEQUENCE [LARGE SCALE GENOMIC DNA]</scope>
</reference>
<evidence type="ECO:0000313" key="12">
    <source>
        <dbReference type="EnsemblMetazoa" id="Aqu2.1.26969_001"/>
    </source>
</evidence>
<reference evidence="12" key="2">
    <citation type="submission" date="2017-05" db="UniProtKB">
        <authorList>
            <consortium name="EnsemblMetazoa"/>
        </authorList>
    </citation>
    <scope>IDENTIFICATION</scope>
</reference>
<feature type="region of interest" description="Disordered" evidence="10">
    <location>
        <begin position="9"/>
        <end position="30"/>
    </location>
</feature>
<keyword evidence="3 9" id="KW-0547">Nucleotide-binding</keyword>
<evidence type="ECO:0000256" key="6">
    <source>
        <dbReference type="ARBA" id="ARBA00043698"/>
    </source>
</evidence>
<dbReference type="KEGG" id="aqu:100640548"/>
<accession>A0A1X7UG76</accession>
<feature type="compositionally biased region" description="Basic and acidic residues" evidence="10">
    <location>
        <begin position="9"/>
        <end position="27"/>
    </location>
</feature>
<comment type="catalytic activity">
    <reaction evidence="6">
        <text>[E1 NEDD8-activating enzyme]-S-[NEDD8 protein]-yl-L-cysteine + [E2 NEDD8-conjugating enzyme]-L-cysteine = [E1 NEDD8-activating enzyme]-L-cysteine + [E2 NEDD8-conjugating enzyme]-S-[NEDD8-protein]-yl-L-cysteine.</text>
        <dbReference type="EC" id="2.3.2.34"/>
    </reaction>
</comment>
<evidence type="ECO:0000256" key="9">
    <source>
        <dbReference type="RuleBase" id="RU362109"/>
    </source>
</evidence>
<keyword evidence="2" id="KW-0808">Transferase</keyword>
<dbReference type="GO" id="GO:0005524">
    <property type="term" value="F:ATP binding"/>
    <property type="evidence" value="ECO:0007669"/>
    <property type="project" value="UniProtKB-UniRule"/>
</dbReference>
<dbReference type="EC" id="2.3.2.34" evidence="7"/>
<evidence type="ECO:0000256" key="10">
    <source>
        <dbReference type="SAM" id="MobiDB-lite"/>
    </source>
</evidence>
<protein>
    <recommendedName>
        <fullName evidence="7">E2 NEDD8-conjugating enzyme</fullName>
        <ecNumber evidence="7">2.3.2.34</ecNumber>
    </recommendedName>
</protein>
<dbReference type="InterPro" id="IPR016135">
    <property type="entry name" value="UBQ-conjugating_enzyme/RWD"/>
</dbReference>
<dbReference type="PANTHER" id="PTHR24067">
    <property type="entry name" value="UBIQUITIN-CONJUGATING ENZYME E2"/>
    <property type="match status" value="1"/>
</dbReference>
<organism evidence="12">
    <name type="scientific">Amphimedon queenslandica</name>
    <name type="common">Sponge</name>
    <dbReference type="NCBI Taxonomy" id="400682"/>
    <lineage>
        <taxon>Eukaryota</taxon>
        <taxon>Metazoa</taxon>
        <taxon>Porifera</taxon>
        <taxon>Demospongiae</taxon>
        <taxon>Heteroscleromorpha</taxon>
        <taxon>Haplosclerida</taxon>
        <taxon>Niphatidae</taxon>
        <taxon>Amphimedon</taxon>
    </lineage>
</organism>
<dbReference type="EnsemblMetazoa" id="Aqu2.1.26969_001">
    <property type="protein sequence ID" value="Aqu2.1.26969_001"/>
    <property type="gene ID" value="Aqu2.1.26969"/>
</dbReference>
<evidence type="ECO:0000256" key="3">
    <source>
        <dbReference type="ARBA" id="ARBA00022741"/>
    </source>
</evidence>
<feature type="domain" description="UBC core" evidence="11">
    <location>
        <begin position="34"/>
        <end position="187"/>
    </location>
</feature>
<dbReference type="InterPro" id="IPR000608">
    <property type="entry name" value="UBC"/>
</dbReference>
<dbReference type="PROSITE" id="PS50127">
    <property type="entry name" value="UBC_2"/>
    <property type="match status" value="1"/>
</dbReference>
<name>A0A1X7UG76_AMPQE</name>
<evidence type="ECO:0000256" key="5">
    <source>
        <dbReference type="ARBA" id="ARBA00022840"/>
    </source>
</evidence>
<dbReference type="AlphaFoldDB" id="A0A1X7UG76"/>
<feature type="active site" description="Glycyl thioester intermediate" evidence="8">
    <location>
        <position position="118"/>
    </location>
</feature>
<dbReference type="GO" id="GO:0045116">
    <property type="term" value="P:protein neddylation"/>
    <property type="evidence" value="ECO:0007669"/>
    <property type="project" value="UniProtKB-ARBA"/>
</dbReference>
<evidence type="ECO:0000256" key="4">
    <source>
        <dbReference type="ARBA" id="ARBA00022786"/>
    </source>
</evidence>
<comment type="similarity">
    <text evidence="9">Belongs to the ubiquitin-conjugating enzyme family.</text>
</comment>
<dbReference type="OMA" id="NIEVAEH"/>
<keyword evidence="4 9" id="KW-0833">Ubl conjugation pathway</keyword>
<dbReference type="InParanoid" id="A0A1X7UG76"/>
<dbReference type="GO" id="GO:0061654">
    <property type="term" value="F:NEDD8 conjugating enzyme activity"/>
    <property type="evidence" value="ECO:0007669"/>
    <property type="project" value="UniProtKB-EC"/>
</dbReference>
<dbReference type="Proteomes" id="UP000007879">
    <property type="component" value="Unassembled WGS sequence"/>
</dbReference>
<evidence type="ECO:0000256" key="8">
    <source>
        <dbReference type="PROSITE-ProRule" id="PRU10133"/>
    </source>
</evidence>
<evidence type="ECO:0000259" key="11">
    <source>
        <dbReference type="PROSITE" id="PS50127"/>
    </source>
</evidence>
<dbReference type="PROSITE" id="PS00183">
    <property type="entry name" value="UBC_1"/>
    <property type="match status" value="1"/>
</dbReference>
<dbReference type="SUPFAM" id="SSF54495">
    <property type="entry name" value="UBC-like"/>
    <property type="match status" value="1"/>
</dbReference>
<dbReference type="eggNOG" id="KOG0420">
    <property type="taxonomic scope" value="Eukaryota"/>
</dbReference>
<dbReference type="FunFam" id="3.10.110.10:FF:000033">
    <property type="entry name" value="NEDD8-conjugating enzyme UBE2F"/>
    <property type="match status" value="1"/>
</dbReference>
<dbReference type="Pfam" id="PF00179">
    <property type="entry name" value="UQ_con"/>
    <property type="match status" value="1"/>
</dbReference>
<evidence type="ECO:0000313" key="13">
    <source>
        <dbReference type="Proteomes" id="UP000007879"/>
    </source>
</evidence>
<dbReference type="SMART" id="SM00212">
    <property type="entry name" value="UBCc"/>
    <property type="match status" value="1"/>
</dbReference>
<keyword evidence="13" id="KW-1185">Reference proteome</keyword>
<dbReference type="CDD" id="cd23794">
    <property type="entry name" value="UBCc_UBE2F_UBE2M"/>
    <property type="match status" value="1"/>
</dbReference>
<dbReference type="EnsemblMetazoa" id="XM_003387959.3">
    <property type="protein sequence ID" value="XP_003388007.1"/>
    <property type="gene ID" value="LOC100640548"/>
</dbReference>
<evidence type="ECO:0000256" key="1">
    <source>
        <dbReference type="ARBA" id="ARBA00005032"/>
    </source>
</evidence>
<keyword evidence="5 9" id="KW-0067">ATP-binding</keyword>
<proteinExistence type="inferred from homology"/>
<gene>
    <name evidence="12" type="primary">100640548</name>
</gene>
<evidence type="ECO:0000256" key="7">
    <source>
        <dbReference type="ARBA" id="ARBA00044047"/>
    </source>
</evidence>
<dbReference type="InterPro" id="IPR050113">
    <property type="entry name" value="Ub_conjugating_enzyme"/>
</dbReference>
<dbReference type="InterPro" id="IPR023313">
    <property type="entry name" value="UBQ-conjugating_AS"/>
</dbReference>
<dbReference type="STRING" id="400682.A0A1X7UG76"/>
<comment type="pathway">
    <text evidence="1">Protein modification; protein neddylation.</text>
</comment>
<evidence type="ECO:0000256" key="2">
    <source>
        <dbReference type="ARBA" id="ARBA00022679"/>
    </source>
</evidence>
<dbReference type="OrthoDB" id="10249039at2759"/>
<sequence>MITIRKKLAEQAAQREEKEDRTSGGKELKRRQSFRSQILTAEASELGDVLPKSCTLKFDNPDNLRQFQIVIEPDEGYWKNGRFTFEVTVPPEYNIKPPSVICLTRLWHPNINETGDVCLSILRETSIDGTGWSPARRLKDVVLGLNSLFSDLLNFDDPLNLEAAKHYQKDKVSFARKVQQFVHLYAN</sequence>
<dbReference type="Gene3D" id="3.10.110.10">
    <property type="entry name" value="Ubiquitin Conjugating Enzyme"/>
    <property type="match status" value="1"/>
</dbReference>